<comment type="caution">
    <text evidence="4">The sequence shown here is derived from an EMBL/GenBank/DDBJ whole genome shotgun (WGS) entry which is preliminary data.</text>
</comment>
<dbReference type="EMBL" id="JADOTZ010000001">
    <property type="protein sequence ID" value="MBG6083592.1"/>
    <property type="molecule type" value="Genomic_DNA"/>
</dbReference>
<dbReference type="InterPro" id="IPR029753">
    <property type="entry name" value="D-isomer_DH_CS"/>
</dbReference>
<feature type="domain" description="D-isomer specific 2-hydroxyacid dehydrogenase NAD-binding" evidence="3">
    <location>
        <begin position="106"/>
        <end position="277"/>
    </location>
</feature>
<dbReference type="Proteomes" id="UP000625033">
    <property type="component" value="Unassembled WGS sequence"/>
</dbReference>
<reference evidence="4" key="1">
    <citation type="submission" date="2020-11" db="EMBL/GenBank/DDBJ databases">
        <title>Sequencing the genomes of 1000 actinobacteria strains.</title>
        <authorList>
            <person name="Klenk H.-P."/>
        </authorList>
    </citation>
    <scope>NUCLEOTIDE SEQUENCE</scope>
    <source>
        <strain evidence="4">DSM 26152</strain>
    </source>
</reference>
<sequence>MKPVTHFAFPDDELLDACRPLPDGVTAGVWDLRSAPVGVELEDIEAVIMPYAQPGITFGRVRQAPHLRLVQLQSTGYDGVVEAVGADVAVASAAGVHAAGTAELALALILAAQRGLPDFVRNQGHRHWAPARYAGLADRRVGVVGAGGIGEEICRRLEPFEVEIVRFASQARTDDRGRIHGIDELGDVAPSLDIIVLIVPLTAATYGLLDAAMLARLPDGALVVNVARGPVVDTAALTQEVASGRLRCALDVVDPEPLGADHELWDLPGALIAPHVGGNSGAFEPRIRDLIKRQVALLAAGHVPENLVHSGARLTGEDVA</sequence>
<dbReference type="SUPFAM" id="SSF52283">
    <property type="entry name" value="Formate/glycerate dehydrogenase catalytic domain-like"/>
    <property type="match status" value="1"/>
</dbReference>
<evidence type="ECO:0000313" key="4">
    <source>
        <dbReference type="EMBL" id="MBG6083592.1"/>
    </source>
</evidence>
<keyword evidence="5" id="KW-1185">Reference proteome</keyword>
<dbReference type="SUPFAM" id="SSF51735">
    <property type="entry name" value="NAD(P)-binding Rossmann-fold domains"/>
    <property type="match status" value="1"/>
</dbReference>
<evidence type="ECO:0000256" key="2">
    <source>
        <dbReference type="ARBA" id="ARBA00023027"/>
    </source>
</evidence>
<organism evidence="4 5">
    <name type="scientific">Zhihengliuella flava</name>
    <dbReference type="NCBI Taxonomy" id="1285193"/>
    <lineage>
        <taxon>Bacteria</taxon>
        <taxon>Bacillati</taxon>
        <taxon>Actinomycetota</taxon>
        <taxon>Actinomycetes</taxon>
        <taxon>Micrococcales</taxon>
        <taxon>Micrococcaceae</taxon>
        <taxon>Zhihengliuella</taxon>
    </lineage>
</organism>
<dbReference type="InterPro" id="IPR006140">
    <property type="entry name" value="D-isomer_DH_NAD-bd"/>
</dbReference>
<evidence type="ECO:0000259" key="3">
    <source>
        <dbReference type="Pfam" id="PF02826"/>
    </source>
</evidence>
<evidence type="ECO:0000313" key="5">
    <source>
        <dbReference type="Proteomes" id="UP000625033"/>
    </source>
</evidence>
<dbReference type="PANTHER" id="PTHR43333">
    <property type="entry name" value="2-HACID_DH_C DOMAIN-CONTAINING PROTEIN"/>
    <property type="match status" value="1"/>
</dbReference>
<dbReference type="PANTHER" id="PTHR43333:SF1">
    <property type="entry name" value="D-ISOMER SPECIFIC 2-HYDROXYACID DEHYDROGENASE NAD-BINDING DOMAIN-CONTAINING PROTEIN"/>
    <property type="match status" value="1"/>
</dbReference>
<gene>
    <name evidence="4" type="ORF">IW252_000359</name>
</gene>
<keyword evidence="2" id="KW-0520">NAD</keyword>
<keyword evidence="1" id="KW-0560">Oxidoreductase</keyword>
<evidence type="ECO:0000256" key="1">
    <source>
        <dbReference type="ARBA" id="ARBA00023002"/>
    </source>
</evidence>
<dbReference type="Pfam" id="PF02826">
    <property type="entry name" value="2-Hacid_dh_C"/>
    <property type="match status" value="1"/>
</dbReference>
<dbReference type="AlphaFoldDB" id="A0A931D7N9"/>
<dbReference type="InterPro" id="IPR036291">
    <property type="entry name" value="NAD(P)-bd_dom_sf"/>
</dbReference>
<accession>A0A931D7N9</accession>
<dbReference type="GO" id="GO:0016616">
    <property type="term" value="F:oxidoreductase activity, acting on the CH-OH group of donors, NAD or NADP as acceptor"/>
    <property type="evidence" value="ECO:0007669"/>
    <property type="project" value="UniProtKB-ARBA"/>
</dbReference>
<dbReference type="RefSeq" id="WP_196835009.1">
    <property type="nucleotide sequence ID" value="NZ_JADOTZ010000001.1"/>
</dbReference>
<dbReference type="Gene3D" id="3.40.50.720">
    <property type="entry name" value="NAD(P)-binding Rossmann-like Domain"/>
    <property type="match status" value="2"/>
</dbReference>
<dbReference type="PROSITE" id="PS00671">
    <property type="entry name" value="D_2_HYDROXYACID_DH_3"/>
    <property type="match status" value="1"/>
</dbReference>
<proteinExistence type="predicted"/>
<name>A0A931D7N9_9MICC</name>
<dbReference type="GO" id="GO:0051287">
    <property type="term" value="F:NAD binding"/>
    <property type="evidence" value="ECO:0007669"/>
    <property type="project" value="InterPro"/>
</dbReference>
<protein>
    <submittedName>
        <fullName evidence="4">Phosphoglycerate dehydrogenase-like enzyme</fullName>
    </submittedName>
</protein>